<evidence type="ECO:0000259" key="4">
    <source>
        <dbReference type="PROSITE" id="PS50853"/>
    </source>
</evidence>
<evidence type="ECO:0000256" key="3">
    <source>
        <dbReference type="SAM" id="SignalP"/>
    </source>
</evidence>
<dbReference type="Pfam" id="PF20009">
    <property type="entry name" value="GEVED"/>
    <property type="match status" value="4"/>
</dbReference>
<dbReference type="PANTHER" id="PTHR46708">
    <property type="entry name" value="TENASCIN"/>
    <property type="match status" value="1"/>
</dbReference>
<keyword evidence="1 3" id="KW-0732">Signal</keyword>
<dbReference type="EMBL" id="CAJIMS010000001">
    <property type="protein sequence ID" value="CAD7813186.1"/>
    <property type="molecule type" value="Genomic_DNA"/>
</dbReference>
<gene>
    <name evidence="5" type="ORF">CHRY9390_02621</name>
</gene>
<sequence length="1750" mass="187341">MNKVLLIITFFLAFIAKVSAQCAAVPVPFSQSFSTGALPSCWVSQNLTTTSTSANVKWRFSGTAGYGATGNGGRPAGTFAWVDASSPYANEHAVELISPQINLTGLTNPYVKFDWFKNHLTSATGTVPAYEHNLLKLEVNSGAGWVQIWSGNTNDPEWRTVGVPLAASYVGTTIQLKFTVDKDVLGNGYFYDDVLLDEVQVIQAPTCFVPVTLPVTNVAPTSGTINWAAPLAPAPAPANGYEYYFSTTNTPPVAATPGTATPGTSANLTPLVPGTTYYWWVRSVCSASDKSQWAEGEAFTPGQIGGGTATHAYLPVYSCLGFNYSQQIYTASEVTSAVGTNNYITAIRFFVSTTAATQGNYNQWDIYLGNTTQTDFPTTTSWVPSGSLTQVFSGTLPAMTAGTWVNIPLTTPFLWDGTSNIVIGVDENSTGTSCTANWGSYSAGTNRGMQYRNTATNPDPATPPTATSRYNVIPTLQMVGTVLAPCVTTPPVGLAVNNIAATSADVSWTPVAGATYVLRYRSLPAGTWTTVNITTPLTNTYTIPGLLELTQYEVEIATICGTGPAGAFSAPVNFTTPGVSWCPHAAQYTSATYGWISNVTVNPVGSAPLNNTSTQSQYTNFSTNPALELTLVRGTQNNSISIGKTWSGTQYANYTNVWIDFDRDGLFDTTELVYTSGSSNASPVTGTFNVPLVTYNGPNATRMRVVVSYAAAAGACSGNTYGEVEDYAVKFVDPVPCTNAAPTNLTATNLTPVSAVLSWMPAQGATYFIQWRQVGTTPWNTITPNPTVSTTTITNLNEQVQYEFRVAYICGGVQGNFAVPVQFTTPGIAWCPHAAQYTSATYGWISNVTVNPVGSTILNNTSVQSQYTDFSANPALELTLVRGTQNNTVTVGKTWSGTQYANYTNVWIDFDRNGIFDTGELIYTSGSNASSPVTGTFSVPLVTYNGPSATRMRVVVSYAAAAGACSGNTYGEVEDYAVKFIDLQPCNTVAPVPVVSNMTSSTAYVSWIPTANATYRIRWRQQGTTSWVQPAAPLGYLELPAGQSFYNITGLLEQTAYEVQIQAKCGTTWGAFGPSVNFTTPSLTYCSMIGIGTNDYISNVTVSPVNFPVMDNASLQTNYTLYNTPATLINLEIGSTGNQLSVSKAWVGTTYGDAVYVYIDWNRDGIFADTERIMTSASSTATPVTTTFAVPGTGVYTGPYNTTMRVVLKRGSAPVMCVDPANGEVEDYEVKLRPCSNATPTNVTFNPVTHNSATINWTSATSNNAFLVEYREVTNPASAWTVINASVLGGNPPVVINGLTPATAYEVRIAAVCGNGGAGAYTAIQTFTTRCDPTPPNVTITNVTSTSAVITWNPLVPSASYILRWRIEGTTAWNTPVVPQPPSNSYTITGLNSFVTYEVQVANQCVGESTPNPWSNPQVFTTVRVCEIAPPGLTITTLTPTTAEVVWDAFPGATYLLRYRKVGIPSWTNVPVNVNTYTITGLLELTKYEMQVANICSGTTGNFTPLYYFTTPTVVYCPVSSANSATEFISKVTAKPTGKPEMINESDGSNYTDFTGDPMKHIELIQGAAGNQITIDKTMSSGANAGVAVWIDFDRNGYFDINERILADGPNDNPTATATFTVPTNAFVSMTDYKYAVMRVAMQKDGIPVNCLSFDDGEVEDYTVKISKVPVPNSLNQSDILIYPNPVKTTLNVKNISPKADYKIYSAAGRLVSSGLIMNNAIDVSSLINGVYIIDIVDEKGSVQKKFIKE</sequence>
<dbReference type="PANTHER" id="PTHR46708:SF2">
    <property type="entry name" value="FIBRONECTIN TYPE-III DOMAIN-CONTAINING PROTEIN"/>
    <property type="match status" value="1"/>
</dbReference>
<keyword evidence="2" id="KW-0677">Repeat</keyword>
<dbReference type="CDD" id="cd00063">
    <property type="entry name" value="FN3"/>
    <property type="match status" value="7"/>
</dbReference>
<dbReference type="Gene3D" id="2.60.40.10">
    <property type="entry name" value="Immunoglobulins"/>
    <property type="match status" value="7"/>
</dbReference>
<dbReference type="Pfam" id="PF18962">
    <property type="entry name" value="Por_Secre_tail"/>
    <property type="match status" value="1"/>
</dbReference>
<dbReference type="InterPro" id="IPR003961">
    <property type="entry name" value="FN3_dom"/>
</dbReference>
<dbReference type="InterPro" id="IPR036116">
    <property type="entry name" value="FN3_sf"/>
</dbReference>
<dbReference type="Proteomes" id="UP000662618">
    <property type="component" value="Unassembled WGS sequence"/>
</dbReference>
<feature type="domain" description="Fibronectin type-III" evidence="4">
    <location>
        <begin position="990"/>
        <end position="1083"/>
    </location>
</feature>
<feature type="domain" description="Fibronectin type-III" evidence="4">
    <location>
        <begin position="209"/>
        <end position="304"/>
    </location>
</feature>
<dbReference type="InterPro" id="IPR050991">
    <property type="entry name" value="ECM_Regulatory_Proteins"/>
</dbReference>
<dbReference type="SUPFAM" id="SSF49265">
    <property type="entry name" value="Fibronectin type III"/>
    <property type="match status" value="6"/>
</dbReference>
<evidence type="ECO:0000313" key="5">
    <source>
        <dbReference type="EMBL" id="CAD7813186.1"/>
    </source>
</evidence>
<organism evidence="5 6">
    <name type="scientific">Chryseobacterium aquaeductus</name>
    <dbReference type="NCBI Taxonomy" id="2675056"/>
    <lineage>
        <taxon>Bacteria</taxon>
        <taxon>Pseudomonadati</taxon>
        <taxon>Bacteroidota</taxon>
        <taxon>Flavobacteriia</taxon>
        <taxon>Flavobacteriales</taxon>
        <taxon>Weeksellaceae</taxon>
        <taxon>Chryseobacterium group</taxon>
        <taxon>Chryseobacterium</taxon>
    </lineage>
</organism>
<evidence type="ECO:0000313" key="6">
    <source>
        <dbReference type="Proteomes" id="UP000662618"/>
    </source>
</evidence>
<feature type="domain" description="Fibronectin type-III" evidence="4">
    <location>
        <begin position="490"/>
        <end position="579"/>
    </location>
</feature>
<evidence type="ECO:0000256" key="2">
    <source>
        <dbReference type="ARBA" id="ARBA00022737"/>
    </source>
</evidence>
<feature type="signal peptide" evidence="3">
    <location>
        <begin position="1"/>
        <end position="20"/>
    </location>
</feature>
<reference evidence="5" key="1">
    <citation type="submission" date="2020-12" db="EMBL/GenBank/DDBJ databases">
        <authorList>
            <person name="Rodrigo-Torres L."/>
            <person name="Arahal R. D."/>
            <person name="Lucena T."/>
        </authorList>
    </citation>
    <scope>NUCLEOTIDE SEQUENCE</scope>
    <source>
        <strain evidence="5">CECT 9390</strain>
    </source>
</reference>
<dbReference type="InterPro" id="IPR045474">
    <property type="entry name" value="GEVED"/>
</dbReference>
<dbReference type="InterPro" id="IPR026444">
    <property type="entry name" value="Secre_tail"/>
</dbReference>
<dbReference type="SMART" id="SM00060">
    <property type="entry name" value="FN3"/>
    <property type="match status" value="7"/>
</dbReference>
<evidence type="ECO:0000256" key="1">
    <source>
        <dbReference type="ARBA" id="ARBA00022729"/>
    </source>
</evidence>
<proteinExistence type="predicted"/>
<feature type="domain" description="Fibronectin type-III" evidence="4">
    <location>
        <begin position="1334"/>
        <end position="1425"/>
    </location>
</feature>
<comment type="caution">
    <text evidence="5">The sequence shown here is derived from an EMBL/GenBank/DDBJ whole genome shotgun (WGS) entry which is preliminary data.</text>
</comment>
<feature type="domain" description="Fibronectin type-III" evidence="4">
    <location>
        <begin position="741"/>
        <end position="828"/>
    </location>
</feature>
<dbReference type="Pfam" id="PF00041">
    <property type="entry name" value="fn3"/>
    <property type="match status" value="7"/>
</dbReference>
<feature type="domain" description="Fibronectin type-III" evidence="4">
    <location>
        <begin position="1239"/>
        <end position="1332"/>
    </location>
</feature>
<accession>A0A9N8QVI5</accession>
<protein>
    <recommendedName>
        <fullName evidence="4">Fibronectin type-III domain-containing protein</fullName>
    </recommendedName>
</protein>
<name>A0A9N8QVI5_9FLAO</name>
<dbReference type="RefSeq" id="WP_162088865.1">
    <property type="nucleotide sequence ID" value="NZ_CAJIMS010000001.1"/>
</dbReference>
<feature type="domain" description="Fibronectin type-III" evidence="4">
    <location>
        <begin position="1429"/>
        <end position="1514"/>
    </location>
</feature>
<dbReference type="PROSITE" id="PS50853">
    <property type="entry name" value="FN3"/>
    <property type="match status" value="7"/>
</dbReference>
<dbReference type="NCBIfam" id="TIGR04183">
    <property type="entry name" value="Por_Secre_tail"/>
    <property type="match status" value="1"/>
</dbReference>
<keyword evidence="6" id="KW-1185">Reference proteome</keyword>
<feature type="chain" id="PRO_5040511467" description="Fibronectin type-III domain-containing protein" evidence="3">
    <location>
        <begin position="21"/>
        <end position="1750"/>
    </location>
</feature>
<dbReference type="InterPro" id="IPR013783">
    <property type="entry name" value="Ig-like_fold"/>
</dbReference>